<dbReference type="InterPro" id="IPR038538">
    <property type="entry name" value="MTERF_sf"/>
</dbReference>
<evidence type="ECO:0000313" key="5">
    <source>
        <dbReference type="EMBL" id="KAG5514293.1"/>
    </source>
</evidence>
<protein>
    <submittedName>
        <fullName evidence="5">Uncharacterized protein</fullName>
    </submittedName>
</protein>
<dbReference type="Gene3D" id="1.25.70.10">
    <property type="entry name" value="Transcription termination factor 3, mitochondrial"/>
    <property type="match status" value="1"/>
</dbReference>
<evidence type="ECO:0000256" key="1">
    <source>
        <dbReference type="ARBA" id="ARBA00007692"/>
    </source>
</evidence>
<accession>A0AAV6HKA5</accession>
<gene>
    <name evidence="5" type="ORF">RHGRI_035633</name>
</gene>
<proteinExistence type="inferred from homology"/>
<keyword evidence="6" id="KW-1185">Reference proteome</keyword>
<keyword evidence="2" id="KW-0806">Transcription termination</keyword>
<evidence type="ECO:0000256" key="4">
    <source>
        <dbReference type="SAM" id="Phobius"/>
    </source>
</evidence>
<name>A0AAV6HKA5_9ERIC</name>
<dbReference type="GO" id="GO:0003676">
    <property type="term" value="F:nucleic acid binding"/>
    <property type="evidence" value="ECO:0007669"/>
    <property type="project" value="InterPro"/>
</dbReference>
<keyword evidence="2" id="KW-0804">Transcription</keyword>
<evidence type="ECO:0000256" key="3">
    <source>
        <dbReference type="ARBA" id="ARBA00022946"/>
    </source>
</evidence>
<dbReference type="EMBL" id="JACTNZ010000013">
    <property type="protein sequence ID" value="KAG5514293.1"/>
    <property type="molecule type" value="Genomic_DNA"/>
</dbReference>
<comment type="caution">
    <text evidence="5">The sequence shown here is derived from an EMBL/GenBank/DDBJ whole genome shotgun (WGS) entry which is preliminary data.</text>
</comment>
<organism evidence="5 6">
    <name type="scientific">Rhododendron griersonianum</name>
    <dbReference type="NCBI Taxonomy" id="479676"/>
    <lineage>
        <taxon>Eukaryota</taxon>
        <taxon>Viridiplantae</taxon>
        <taxon>Streptophyta</taxon>
        <taxon>Embryophyta</taxon>
        <taxon>Tracheophyta</taxon>
        <taxon>Spermatophyta</taxon>
        <taxon>Magnoliopsida</taxon>
        <taxon>eudicotyledons</taxon>
        <taxon>Gunneridae</taxon>
        <taxon>Pentapetalae</taxon>
        <taxon>asterids</taxon>
        <taxon>Ericales</taxon>
        <taxon>Ericaceae</taxon>
        <taxon>Ericoideae</taxon>
        <taxon>Rhodoreae</taxon>
        <taxon>Rhododendron</taxon>
    </lineage>
</organism>
<reference evidence="5 6" key="1">
    <citation type="submission" date="2020-08" db="EMBL/GenBank/DDBJ databases">
        <title>Plant Genome Project.</title>
        <authorList>
            <person name="Zhang R.-G."/>
        </authorList>
    </citation>
    <scope>NUCLEOTIDE SEQUENCE [LARGE SCALE GENOMIC DNA]</scope>
    <source>
        <strain evidence="5">WSP0</strain>
        <tissue evidence="5">Leaf</tissue>
    </source>
</reference>
<comment type="similarity">
    <text evidence="1">Belongs to the mTERF family.</text>
</comment>
<keyword evidence="4" id="KW-0812">Transmembrane</keyword>
<dbReference type="GO" id="GO:0006353">
    <property type="term" value="P:DNA-templated transcription termination"/>
    <property type="evidence" value="ECO:0007669"/>
    <property type="project" value="UniProtKB-KW"/>
</dbReference>
<evidence type="ECO:0000313" key="6">
    <source>
        <dbReference type="Proteomes" id="UP000823749"/>
    </source>
</evidence>
<feature type="transmembrane region" description="Helical" evidence="4">
    <location>
        <begin position="50"/>
        <end position="72"/>
    </location>
</feature>
<keyword evidence="4" id="KW-1133">Transmembrane helix</keyword>
<dbReference type="AlphaFoldDB" id="A0AAV6HKA5"/>
<keyword evidence="4" id="KW-0472">Membrane</keyword>
<evidence type="ECO:0000256" key="2">
    <source>
        <dbReference type="ARBA" id="ARBA00022472"/>
    </source>
</evidence>
<keyword evidence="3" id="KW-0809">Transit peptide</keyword>
<dbReference type="Pfam" id="PF02536">
    <property type="entry name" value="mTERF"/>
    <property type="match status" value="1"/>
</dbReference>
<sequence>MVLSEKKITRVTDFLVNKMGWHSKDIARYPTTMLFSLEKRIVPTLGFNNIATGGVFLGECFIVILLTWILCYSRTLDFSGYLWKEMTVNKVKV</sequence>
<dbReference type="InterPro" id="IPR003690">
    <property type="entry name" value="MTERF"/>
</dbReference>
<keyword evidence="2" id="KW-0805">Transcription regulation</keyword>
<dbReference type="Proteomes" id="UP000823749">
    <property type="component" value="Chromosome 13"/>
</dbReference>